<keyword evidence="4" id="KW-0223">Dioxygenase</keyword>
<evidence type="ECO:0000256" key="2">
    <source>
        <dbReference type="ARBA" id="ARBA00022723"/>
    </source>
</evidence>
<evidence type="ECO:0000256" key="5">
    <source>
        <dbReference type="ARBA" id="ARBA00023002"/>
    </source>
</evidence>
<dbReference type="GO" id="GO:0051213">
    <property type="term" value="F:dioxygenase activity"/>
    <property type="evidence" value="ECO:0007669"/>
    <property type="project" value="UniProtKB-KW"/>
</dbReference>
<keyword evidence="3" id="KW-0847">Vitamin C</keyword>
<evidence type="ECO:0000259" key="7">
    <source>
        <dbReference type="PROSITE" id="PS51471"/>
    </source>
</evidence>
<dbReference type="InterPro" id="IPR005123">
    <property type="entry name" value="Oxoglu/Fe-dep_dioxygenase_dom"/>
</dbReference>
<keyword evidence="9" id="KW-1185">Reference proteome</keyword>
<dbReference type="GO" id="GO:0005506">
    <property type="term" value="F:iron ion binding"/>
    <property type="evidence" value="ECO:0007669"/>
    <property type="project" value="InterPro"/>
</dbReference>
<evidence type="ECO:0000313" key="9">
    <source>
        <dbReference type="Proteomes" id="UP000290657"/>
    </source>
</evidence>
<evidence type="ECO:0000256" key="1">
    <source>
        <dbReference type="ARBA" id="ARBA00001961"/>
    </source>
</evidence>
<keyword evidence="2" id="KW-0479">Metal-binding</keyword>
<reference evidence="8 9" key="1">
    <citation type="submission" date="2017-10" db="EMBL/GenBank/DDBJ databases">
        <title>Genomics of the genus Arcobacter.</title>
        <authorList>
            <person name="Perez-Cataluna A."/>
            <person name="Figueras M.J."/>
        </authorList>
    </citation>
    <scope>NUCLEOTIDE SEQUENCE [LARGE SCALE GENOMIC DNA]</scope>
    <source>
        <strain evidence="8 9">CECT 8987</strain>
    </source>
</reference>
<dbReference type="RefSeq" id="WP_228126517.1">
    <property type="nucleotide sequence ID" value="NZ_PDKN01000005.1"/>
</dbReference>
<sequence length="238" mass="27392">MTQISNKIYCDDFLLHVDMPTKLLPNPYHDLPFLVIKNFLSSENCEHICDAIQESNNACDAKIRKSSDLVLDEALKTDIRKTKIYDLETLYTNVYKSVFLEHKEEIEAFFSVVLTTSTQIQMLEYTKGSFYKAHSDDSNVLLKESEIVGFLPVAPQRKVTSVLFLTEHDETLTTPYSFSGGELVFNYLYDETQQNVKLSPQKGDMVLFLSNPFFTHEVLPVKEGYRLTLVQWHDAIVQ</sequence>
<dbReference type="PANTHER" id="PTHR10869:SF246">
    <property type="entry name" value="TRANSMEMBRANE PROLYL 4-HYDROXYLASE"/>
    <property type="match status" value="1"/>
</dbReference>
<evidence type="ECO:0000256" key="6">
    <source>
        <dbReference type="ARBA" id="ARBA00023004"/>
    </source>
</evidence>
<dbReference type="GO" id="GO:0016705">
    <property type="term" value="F:oxidoreductase activity, acting on paired donors, with incorporation or reduction of molecular oxygen"/>
    <property type="evidence" value="ECO:0007669"/>
    <property type="project" value="InterPro"/>
</dbReference>
<keyword evidence="5" id="KW-0560">Oxidoreductase</keyword>
<keyword evidence="6" id="KW-0408">Iron</keyword>
<proteinExistence type="predicted"/>
<dbReference type="InterPro" id="IPR044862">
    <property type="entry name" value="Pro_4_hyd_alph_FE2OG_OXY"/>
</dbReference>
<evidence type="ECO:0000313" key="8">
    <source>
        <dbReference type="EMBL" id="RXJ56483.1"/>
    </source>
</evidence>
<dbReference type="AlphaFoldDB" id="A0A4Q0XSN8"/>
<dbReference type="InterPro" id="IPR045054">
    <property type="entry name" value="P4HA-like"/>
</dbReference>
<gene>
    <name evidence="8" type="ORF">CRV04_08710</name>
</gene>
<accession>A0A4Q0XSN8</accession>
<protein>
    <recommendedName>
        <fullName evidence="7">Fe2OG dioxygenase domain-containing protein</fullName>
    </recommendedName>
</protein>
<comment type="cofactor">
    <cofactor evidence="1">
        <name>L-ascorbate</name>
        <dbReference type="ChEBI" id="CHEBI:38290"/>
    </cofactor>
</comment>
<dbReference type="InterPro" id="IPR006620">
    <property type="entry name" value="Pro_4_hyd_alph"/>
</dbReference>
<evidence type="ECO:0000256" key="4">
    <source>
        <dbReference type="ARBA" id="ARBA00022964"/>
    </source>
</evidence>
<dbReference type="EMBL" id="PDKN01000005">
    <property type="protein sequence ID" value="RXJ56483.1"/>
    <property type="molecule type" value="Genomic_DNA"/>
</dbReference>
<comment type="caution">
    <text evidence="8">The sequence shown here is derived from an EMBL/GenBank/DDBJ whole genome shotgun (WGS) entry which is preliminary data.</text>
</comment>
<dbReference type="Proteomes" id="UP000290657">
    <property type="component" value="Unassembled WGS sequence"/>
</dbReference>
<dbReference type="SMART" id="SM00702">
    <property type="entry name" value="P4Hc"/>
    <property type="match status" value="1"/>
</dbReference>
<dbReference type="GO" id="GO:0031418">
    <property type="term" value="F:L-ascorbic acid binding"/>
    <property type="evidence" value="ECO:0007669"/>
    <property type="project" value="UniProtKB-KW"/>
</dbReference>
<dbReference type="PANTHER" id="PTHR10869">
    <property type="entry name" value="PROLYL 4-HYDROXYLASE ALPHA SUBUNIT"/>
    <property type="match status" value="1"/>
</dbReference>
<dbReference type="PROSITE" id="PS51471">
    <property type="entry name" value="FE2OG_OXY"/>
    <property type="match status" value="1"/>
</dbReference>
<evidence type="ECO:0000256" key="3">
    <source>
        <dbReference type="ARBA" id="ARBA00022896"/>
    </source>
</evidence>
<dbReference type="Pfam" id="PF13640">
    <property type="entry name" value="2OG-FeII_Oxy_3"/>
    <property type="match status" value="1"/>
</dbReference>
<organism evidence="8 9">
    <name type="scientific">Candidatus Marinarcus aquaticus</name>
    <dbReference type="NCBI Taxonomy" id="2044504"/>
    <lineage>
        <taxon>Bacteria</taxon>
        <taxon>Pseudomonadati</taxon>
        <taxon>Campylobacterota</taxon>
        <taxon>Epsilonproteobacteria</taxon>
        <taxon>Campylobacterales</taxon>
        <taxon>Arcobacteraceae</taxon>
        <taxon>Candidatus Marinarcus</taxon>
    </lineage>
</organism>
<feature type="domain" description="Fe2OG dioxygenase" evidence="7">
    <location>
        <begin position="116"/>
        <end position="235"/>
    </location>
</feature>
<dbReference type="Gene3D" id="2.60.120.620">
    <property type="entry name" value="q2cbj1_9rhob like domain"/>
    <property type="match status" value="1"/>
</dbReference>
<name>A0A4Q0XSN8_9BACT</name>